<gene>
    <name evidence="1" type="ORF">S01H4_54197</name>
</gene>
<dbReference type="AlphaFoldDB" id="X1CUB5"/>
<dbReference type="EMBL" id="BART01031165">
    <property type="protein sequence ID" value="GAH11402.1"/>
    <property type="molecule type" value="Genomic_DNA"/>
</dbReference>
<evidence type="ECO:0000313" key="1">
    <source>
        <dbReference type="EMBL" id="GAH11402.1"/>
    </source>
</evidence>
<name>X1CUB5_9ZZZZ</name>
<proteinExistence type="predicted"/>
<sequence>MLKIMNEFTILMHLLSNKKNKIQIGASKEEILKALNIHGKNESIYFQDLITHLSSYIEPLG</sequence>
<accession>X1CUB5</accession>
<protein>
    <submittedName>
        <fullName evidence="1">Uncharacterized protein</fullName>
    </submittedName>
</protein>
<comment type="caution">
    <text evidence="1">The sequence shown here is derived from an EMBL/GenBank/DDBJ whole genome shotgun (WGS) entry which is preliminary data.</text>
</comment>
<reference evidence="1" key="1">
    <citation type="journal article" date="2014" name="Front. Microbiol.">
        <title>High frequency of phylogenetically diverse reductive dehalogenase-homologous genes in deep subseafloor sedimentary metagenomes.</title>
        <authorList>
            <person name="Kawai M."/>
            <person name="Futagami T."/>
            <person name="Toyoda A."/>
            <person name="Takaki Y."/>
            <person name="Nishi S."/>
            <person name="Hori S."/>
            <person name="Arai W."/>
            <person name="Tsubouchi T."/>
            <person name="Morono Y."/>
            <person name="Uchiyama I."/>
            <person name="Ito T."/>
            <person name="Fujiyama A."/>
            <person name="Inagaki F."/>
            <person name="Takami H."/>
        </authorList>
    </citation>
    <scope>NUCLEOTIDE SEQUENCE</scope>
    <source>
        <strain evidence="1">Expedition CK06-06</strain>
    </source>
</reference>
<organism evidence="1">
    <name type="scientific">marine sediment metagenome</name>
    <dbReference type="NCBI Taxonomy" id="412755"/>
    <lineage>
        <taxon>unclassified sequences</taxon>
        <taxon>metagenomes</taxon>
        <taxon>ecological metagenomes</taxon>
    </lineage>
</organism>
<feature type="non-terminal residue" evidence="1">
    <location>
        <position position="61"/>
    </location>
</feature>